<keyword evidence="9" id="KW-1185">Reference proteome</keyword>
<dbReference type="UniPathway" id="UPA00606"/>
<feature type="binding site" evidence="6">
    <location>
        <position position="192"/>
    </location>
    <ligand>
        <name>a purine D-ribonucleoside</name>
        <dbReference type="ChEBI" id="CHEBI:142355"/>
    </ligand>
</feature>
<dbReference type="Proteomes" id="UP000199602">
    <property type="component" value="Unassembled WGS sequence"/>
</dbReference>
<dbReference type="AlphaFoldDB" id="A0A1H0F228"/>
<organism evidence="8 9">
    <name type="scientific">Desulfonauticus submarinus</name>
    <dbReference type="NCBI Taxonomy" id="206665"/>
    <lineage>
        <taxon>Bacteria</taxon>
        <taxon>Pseudomonadati</taxon>
        <taxon>Thermodesulfobacteriota</taxon>
        <taxon>Desulfovibrionia</taxon>
        <taxon>Desulfovibrionales</taxon>
        <taxon>Desulfonauticaceae</taxon>
        <taxon>Desulfonauticus</taxon>
    </lineage>
</organism>
<comment type="similarity">
    <text evidence="2 5">Belongs to the PNP/MTAP phosphorylase family.</text>
</comment>
<feature type="binding site" evidence="6">
    <location>
        <position position="211"/>
    </location>
    <ligand>
        <name>phosphate</name>
        <dbReference type="ChEBI" id="CHEBI:43474"/>
    </ligand>
</feature>
<dbReference type="InterPro" id="IPR000845">
    <property type="entry name" value="Nucleoside_phosphorylase_d"/>
</dbReference>
<accession>A0A1H0F228</accession>
<dbReference type="PANTHER" id="PTHR11904:SF9">
    <property type="entry name" value="PURINE NUCLEOSIDE PHOSPHORYLASE-RELATED"/>
    <property type="match status" value="1"/>
</dbReference>
<comment type="function">
    <text evidence="5">The purine nucleoside phosphorylases catalyze the phosphorolytic breakdown of the N-glycosidic bond in the beta-(deoxy)ribonucleoside molecules, with the formation of the corresponding free purine bases and pentose-1-phosphate.</text>
</comment>
<name>A0A1H0F228_9BACT</name>
<dbReference type="RefSeq" id="WP_092065906.1">
    <property type="nucleotide sequence ID" value="NZ_FNIN01000010.1"/>
</dbReference>
<feature type="domain" description="Nucleoside phosphorylase" evidence="7">
    <location>
        <begin position="23"/>
        <end position="268"/>
    </location>
</feature>
<reference evidence="8 9" key="1">
    <citation type="submission" date="2016-10" db="EMBL/GenBank/DDBJ databases">
        <authorList>
            <person name="de Groot N.N."/>
        </authorList>
    </citation>
    <scope>NUCLEOTIDE SEQUENCE [LARGE SCALE GENOMIC DNA]</scope>
    <source>
        <strain evidence="8 9">DSM 15269</strain>
    </source>
</reference>
<dbReference type="InterPro" id="IPR035994">
    <property type="entry name" value="Nucleoside_phosphorylase_sf"/>
</dbReference>
<keyword evidence="4 5" id="KW-0808">Transferase</keyword>
<dbReference type="SUPFAM" id="SSF53167">
    <property type="entry name" value="Purine and uridine phosphorylases"/>
    <property type="match status" value="1"/>
</dbReference>
<feature type="binding site" evidence="6">
    <location>
        <position position="112"/>
    </location>
    <ligand>
        <name>phosphate</name>
        <dbReference type="ChEBI" id="CHEBI:43474"/>
    </ligand>
</feature>
<dbReference type="NCBIfam" id="TIGR01700">
    <property type="entry name" value="PNPH"/>
    <property type="match status" value="1"/>
</dbReference>
<evidence type="ECO:0000313" key="8">
    <source>
        <dbReference type="EMBL" id="SDN88694.1"/>
    </source>
</evidence>
<gene>
    <name evidence="8" type="ORF">SAMN04488516_11042</name>
</gene>
<dbReference type="STRING" id="206665.SAMN04488516_11042"/>
<evidence type="ECO:0000256" key="2">
    <source>
        <dbReference type="ARBA" id="ARBA00006751"/>
    </source>
</evidence>
<dbReference type="InterPro" id="IPR011268">
    <property type="entry name" value="Purine_phosphorylase"/>
</dbReference>
<dbReference type="NCBIfam" id="NF006054">
    <property type="entry name" value="PRK08202.1"/>
    <property type="match status" value="1"/>
</dbReference>
<evidence type="ECO:0000256" key="6">
    <source>
        <dbReference type="PIRSR" id="PIRSR000477-2"/>
    </source>
</evidence>
<feature type="binding site" evidence="6">
    <location>
        <begin position="80"/>
        <end position="82"/>
    </location>
    <ligand>
        <name>phosphate</name>
        <dbReference type="ChEBI" id="CHEBI:43474"/>
    </ligand>
</feature>
<evidence type="ECO:0000313" key="9">
    <source>
        <dbReference type="Proteomes" id="UP000199602"/>
    </source>
</evidence>
<comment type="pathway">
    <text evidence="1 5">Purine metabolism; purine nucleoside salvage.</text>
</comment>
<dbReference type="GO" id="GO:0004731">
    <property type="term" value="F:purine-nucleoside phosphorylase activity"/>
    <property type="evidence" value="ECO:0007669"/>
    <property type="project" value="UniProtKB-EC"/>
</dbReference>
<feature type="binding site" evidence="6">
    <location>
        <position position="29"/>
    </location>
    <ligand>
        <name>phosphate</name>
        <dbReference type="ChEBI" id="CHEBI:43474"/>
    </ligand>
</feature>
<dbReference type="EC" id="2.4.2.1" evidence="5"/>
<feature type="binding site" evidence="6">
    <location>
        <position position="234"/>
    </location>
    <ligand>
        <name>a purine D-ribonucleoside</name>
        <dbReference type="ChEBI" id="CHEBI:142355"/>
    </ligand>
</feature>
<evidence type="ECO:0000256" key="5">
    <source>
        <dbReference type="PIRNR" id="PIRNR000477"/>
    </source>
</evidence>
<dbReference type="NCBIfam" id="TIGR01697">
    <property type="entry name" value="PNPH-PUNA-XAPA"/>
    <property type="match status" value="1"/>
</dbReference>
<dbReference type="GO" id="GO:0009116">
    <property type="term" value="P:nucleoside metabolic process"/>
    <property type="evidence" value="ECO:0007669"/>
    <property type="project" value="InterPro"/>
</dbReference>
<dbReference type="CDD" id="cd09009">
    <property type="entry name" value="PNP-EcPNPII_like"/>
    <property type="match status" value="1"/>
</dbReference>
<evidence type="ECO:0000256" key="3">
    <source>
        <dbReference type="ARBA" id="ARBA00022676"/>
    </source>
</evidence>
<dbReference type="OrthoDB" id="1523230at2"/>
<evidence type="ECO:0000256" key="4">
    <source>
        <dbReference type="ARBA" id="ARBA00022679"/>
    </source>
</evidence>
<protein>
    <recommendedName>
        <fullName evidence="5">Purine nucleoside phosphorylase</fullName>
        <ecNumber evidence="5">2.4.2.1</ecNumber>
    </recommendedName>
    <alternativeName>
        <fullName evidence="5">Inosine-guanosine phosphorylase</fullName>
    </alternativeName>
</protein>
<dbReference type="InterPro" id="IPR011270">
    <property type="entry name" value="Pur_Nuc_Pase_Ino/Guo-sp"/>
</dbReference>
<dbReference type="EMBL" id="FNIN01000010">
    <property type="protein sequence ID" value="SDN88694.1"/>
    <property type="molecule type" value="Genomic_DNA"/>
</dbReference>
<evidence type="ECO:0000256" key="1">
    <source>
        <dbReference type="ARBA" id="ARBA00005058"/>
    </source>
</evidence>
<dbReference type="Gene3D" id="3.40.50.1580">
    <property type="entry name" value="Nucleoside phosphorylase domain"/>
    <property type="match status" value="1"/>
</dbReference>
<dbReference type="PANTHER" id="PTHR11904">
    <property type="entry name" value="METHYLTHIOADENOSINE/PURINE NUCLEOSIDE PHOSPHORYLASE"/>
    <property type="match status" value="1"/>
</dbReference>
<keyword evidence="3 5" id="KW-0328">Glycosyltransferase</keyword>
<feature type="binding site" evidence="6">
    <location>
        <position position="60"/>
    </location>
    <ligand>
        <name>phosphate</name>
        <dbReference type="ChEBI" id="CHEBI:43474"/>
    </ligand>
</feature>
<dbReference type="GO" id="GO:0005737">
    <property type="term" value="C:cytoplasm"/>
    <property type="evidence" value="ECO:0007669"/>
    <property type="project" value="TreeGrafter"/>
</dbReference>
<proteinExistence type="inferred from homology"/>
<sequence length="273" mass="30321">MQKEKIFKSYKWLLKKISISPEVAIVLGSGLGEFTDKLDIEKVFDYSEIPEFPISTAPGHAGKLFVAKLGGKNVLVFSGRFHLYEGYSPFDIVYGLRVAKLLGVSKLVLTNAAGALNPLFEAGEIMLITDHINFTGENPLVGRNLEEFGPRFPDMSRVYSRRLQNLSLEIALEMKVVLQKGVYIQVKGPSLETPAETRAFRRLGADAIGMSTVLEAIAAKHMGMEIIGFSCLTNKNLPDCMQETSEEEILEMARKTNKRLGEFLLSLVGDVRF</sequence>
<dbReference type="PIRSF" id="PIRSF000477">
    <property type="entry name" value="PurNPase"/>
    <property type="match status" value="1"/>
</dbReference>
<dbReference type="Pfam" id="PF01048">
    <property type="entry name" value="PNP_UDP_1"/>
    <property type="match status" value="1"/>
</dbReference>
<evidence type="ECO:0000259" key="7">
    <source>
        <dbReference type="Pfam" id="PF01048"/>
    </source>
</evidence>